<organism evidence="2">
    <name type="scientific">Klebsiella oxytoca</name>
    <dbReference type="NCBI Taxonomy" id="571"/>
    <lineage>
        <taxon>Bacteria</taxon>
        <taxon>Pseudomonadati</taxon>
        <taxon>Pseudomonadota</taxon>
        <taxon>Gammaproteobacteria</taxon>
        <taxon>Enterobacterales</taxon>
        <taxon>Enterobacteriaceae</taxon>
        <taxon>Klebsiella/Raoultella group</taxon>
        <taxon>Klebsiella</taxon>
    </lineage>
</organism>
<dbReference type="InterPro" id="IPR008966">
    <property type="entry name" value="Adhesion_dom_sf"/>
</dbReference>
<dbReference type="InterPro" id="IPR036937">
    <property type="entry name" value="Adhesion_dom_fimbrial_sf"/>
</dbReference>
<dbReference type="GO" id="GO:0043709">
    <property type="term" value="P:cell adhesion involved in single-species biofilm formation"/>
    <property type="evidence" value="ECO:0007669"/>
    <property type="project" value="TreeGrafter"/>
</dbReference>
<proteinExistence type="predicted"/>
<dbReference type="PANTHER" id="PTHR33420:SF27">
    <property type="entry name" value="PROTEIN FIMG"/>
    <property type="match status" value="1"/>
</dbReference>
<evidence type="ECO:0000313" key="2">
    <source>
        <dbReference type="EMBL" id="VYU44297.1"/>
    </source>
</evidence>
<feature type="chain" id="PRO_5026830946" evidence="1">
    <location>
        <begin position="25"/>
        <end position="168"/>
    </location>
</feature>
<dbReference type="AlphaFoldDB" id="A0A6N3EYC7"/>
<dbReference type="InterPro" id="IPR050263">
    <property type="entry name" value="Bact_Fimbrial_Adh_Pro"/>
</dbReference>
<dbReference type="EMBL" id="CACRTM010000027">
    <property type="protein sequence ID" value="VYU44297.1"/>
    <property type="molecule type" value="Genomic_DNA"/>
</dbReference>
<dbReference type="Gene3D" id="2.60.40.1090">
    <property type="entry name" value="Fimbrial-type adhesion domain"/>
    <property type="match status" value="1"/>
</dbReference>
<feature type="signal peptide" evidence="1">
    <location>
        <begin position="1"/>
        <end position="24"/>
    </location>
</feature>
<sequence length="168" mass="17376">MHSVTLKMSLLAASLLAFVCPAFSADVTITVNGSVVAKPCTVSTKDVTVELGDLYTFDLTSAGSASAWHEIALNLTSCPVGTSAVTATFSGTTDSTGYYKNLGTATNIQLQLQNMSGTDLKNGTQTQVSVDDSTLSASFPLKVRALTVNGGATQGTISSVISVTYTYQ</sequence>
<evidence type="ECO:0000256" key="1">
    <source>
        <dbReference type="SAM" id="SignalP"/>
    </source>
</evidence>
<protein>
    <submittedName>
        <fullName evidence="2">S-fimbrial adhesin protein SfaS</fullName>
    </submittedName>
</protein>
<dbReference type="GO" id="GO:0009289">
    <property type="term" value="C:pilus"/>
    <property type="evidence" value="ECO:0007669"/>
    <property type="project" value="InterPro"/>
</dbReference>
<dbReference type="PANTHER" id="PTHR33420">
    <property type="entry name" value="FIMBRIAL SUBUNIT ELFA-RELATED"/>
    <property type="match status" value="1"/>
</dbReference>
<keyword evidence="1" id="KW-0732">Signal</keyword>
<dbReference type="SUPFAM" id="SSF49401">
    <property type="entry name" value="Bacterial adhesins"/>
    <property type="match status" value="1"/>
</dbReference>
<reference evidence="2" key="1">
    <citation type="submission" date="2019-11" db="EMBL/GenBank/DDBJ databases">
        <authorList>
            <person name="Feng L."/>
        </authorList>
    </citation>
    <scope>NUCLEOTIDE SEQUENCE</scope>
    <source>
        <strain evidence="2">KOxytocaLFYP65</strain>
    </source>
</reference>
<gene>
    <name evidence="2" type="primary">sfaS_6</name>
    <name evidence="2" type="ORF">KOLFYP65_04109</name>
</gene>
<accession>A0A6N3EYC7</accession>
<name>A0A6N3EYC7_KLEOX</name>